<dbReference type="AlphaFoldDB" id="A0A5N5E4A7"/>
<organism evidence="2 3">
    <name type="scientific">Rhodococcus erythropolis</name>
    <name type="common">Arthrobacter picolinophilus</name>
    <dbReference type="NCBI Taxonomy" id="1833"/>
    <lineage>
        <taxon>Bacteria</taxon>
        <taxon>Bacillati</taxon>
        <taxon>Actinomycetota</taxon>
        <taxon>Actinomycetes</taxon>
        <taxon>Mycobacteriales</taxon>
        <taxon>Nocardiaceae</taxon>
        <taxon>Rhodococcus</taxon>
        <taxon>Rhodococcus erythropolis group</taxon>
    </lineage>
</organism>
<dbReference type="EMBL" id="MRBO01000615">
    <property type="protein sequence ID" value="KAB2582964.1"/>
    <property type="molecule type" value="Genomic_DNA"/>
</dbReference>
<evidence type="ECO:0000256" key="1">
    <source>
        <dbReference type="SAM" id="MobiDB-lite"/>
    </source>
</evidence>
<dbReference type="InterPro" id="IPR053842">
    <property type="entry name" value="NikA-like"/>
</dbReference>
<gene>
    <name evidence="2" type="ORF">BS297_23170</name>
</gene>
<evidence type="ECO:0000313" key="3">
    <source>
        <dbReference type="Proteomes" id="UP000325576"/>
    </source>
</evidence>
<dbReference type="Pfam" id="PF21983">
    <property type="entry name" value="NikA-like"/>
    <property type="match status" value="1"/>
</dbReference>
<sequence>MSEDESSRPRRFRRERRENVPGGRAGRHVVKVTPEEESELLRRAQEARITVARLMVESALSDTGETASDRRDLAGELFSAFRLLSAISININQMAKATNATGDIPAELNGALVSVRRLADRIHGTLDEMSAP</sequence>
<feature type="region of interest" description="Disordered" evidence="1">
    <location>
        <begin position="1"/>
        <end position="28"/>
    </location>
</feature>
<proteinExistence type="predicted"/>
<accession>A0A5N5E4A7</accession>
<name>A0A5N5E4A7_RHOER</name>
<comment type="caution">
    <text evidence="2">The sequence shown here is derived from an EMBL/GenBank/DDBJ whole genome shotgun (WGS) entry which is preliminary data.</text>
</comment>
<dbReference type="Proteomes" id="UP000325576">
    <property type="component" value="Unassembled WGS sequence"/>
</dbReference>
<reference evidence="2 3" key="1">
    <citation type="journal article" date="2017" name="Poromechanics V (2013)">
        <title>Genomic Characterization of the Arsenic-Tolerant Actinobacterium, &lt;i&gt;Rhodococcus erythropolis&lt;/i&gt; S43.</title>
        <authorList>
            <person name="Retamal-Morales G."/>
            <person name="Mehnert M."/>
            <person name="Schwabe R."/>
            <person name="Tischler D."/>
            <person name="Schloemann M."/>
            <person name="Levican G.J."/>
        </authorList>
    </citation>
    <scope>NUCLEOTIDE SEQUENCE [LARGE SCALE GENOMIC DNA]</scope>
    <source>
        <strain evidence="2 3">S43</strain>
    </source>
</reference>
<evidence type="ECO:0000313" key="2">
    <source>
        <dbReference type="EMBL" id="KAB2582964.1"/>
    </source>
</evidence>
<protein>
    <submittedName>
        <fullName evidence="2">Uncharacterized protein</fullName>
    </submittedName>
</protein>